<dbReference type="PANTHER" id="PTHR43135">
    <property type="entry name" value="ALPHA-D-RIBOSE 1-METHYLPHOSPHONATE 5-TRIPHOSPHATE DIPHOSPHATASE"/>
    <property type="match status" value="1"/>
</dbReference>
<dbReference type="Pfam" id="PF01979">
    <property type="entry name" value="Amidohydro_1"/>
    <property type="match status" value="1"/>
</dbReference>
<dbReference type="PANTHER" id="PTHR43135:SF3">
    <property type="entry name" value="ALPHA-D-RIBOSE 1-METHYLPHOSPHONATE 5-TRIPHOSPHATE DIPHOSPHATASE"/>
    <property type="match status" value="1"/>
</dbReference>
<dbReference type="Gene3D" id="3.40.50.10910">
    <property type="entry name" value="Amidohydrolase"/>
    <property type="match status" value="1"/>
</dbReference>
<evidence type="ECO:0000313" key="4">
    <source>
        <dbReference type="Proteomes" id="UP000521199"/>
    </source>
</evidence>
<dbReference type="AlphaFoldDB" id="A0A7W8D4P8"/>
<feature type="signal peptide" evidence="1">
    <location>
        <begin position="1"/>
        <end position="24"/>
    </location>
</feature>
<evidence type="ECO:0000313" key="3">
    <source>
        <dbReference type="EMBL" id="MBB5207883.1"/>
    </source>
</evidence>
<dbReference type="SUPFAM" id="SSF51556">
    <property type="entry name" value="Metallo-dependent hydrolases"/>
    <property type="match status" value="1"/>
</dbReference>
<feature type="chain" id="PRO_5031022354" evidence="1">
    <location>
        <begin position="25"/>
        <end position="456"/>
    </location>
</feature>
<dbReference type="Gene3D" id="3.30.110.90">
    <property type="entry name" value="Amidohydrolase"/>
    <property type="match status" value="1"/>
</dbReference>
<dbReference type="SUPFAM" id="SSF51338">
    <property type="entry name" value="Composite domain of metallo-dependent hydrolases"/>
    <property type="match status" value="1"/>
</dbReference>
<dbReference type="Gene3D" id="2.30.40.10">
    <property type="entry name" value="Urease, subunit C, domain 1"/>
    <property type="match status" value="1"/>
</dbReference>
<accession>A0A7W8D4P8</accession>
<evidence type="ECO:0000259" key="2">
    <source>
        <dbReference type="Pfam" id="PF01979"/>
    </source>
</evidence>
<dbReference type="InterPro" id="IPR051781">
    <property type="entry name" value="Metallo-dep_Hydrolase"/>
</dbReference>
<gene>
    <name evidence="3" type="ORF">HNQ52_001412</name>
</gene>
<dbReference type="GO" id="GO:0016810">
    <property type="term" value="F:hydrolase activity, acting on carbon-nitrogen (but not peptide) bonds"/>
    <property type="evidence" value="ECO:0007669"/>
    <property type="project" value="InterPro"/>
</dbReference>
<evidence type="ECO:0000256" key="1">
    <source>
        <dbReference type="SAM" id="SignalP"/>
    </source>
</evidence>
<dbReference type="Proteomes" id="UP000521199">
    <property type="component" value="Unassembled WGS sequence"/>
</dbReference>
<keyword evidence="3" id="KW-0378">Hydrolase</keyword>
<dbReference type="InterPro" id="IPR011059">
    <property type="entry name" value="Metal-dep_hydrolase_composite"/>
</dbReference>
<feature type="domain" description="Amidohydrolase-related" evidence="2">
    <location>
        <begin position="92"/>
        <end position="437"/>
    </location>
</feature>
<keyword evidence="1" id="KW-0732">Signal</keyword>
<name>A0A7W8D4P8_9GAMM</name>
<organism evidence="3 4">
    <name type="scientific">Chiayiivirga flava</name>
    <dbReference type="NCBI Taxonomy" id="659595"/>
    <lineage>
        <taxon>Bacteria</taxon>
        <taxon>Pseudomonadati</taxon>
        <taxon>Pseudomonadota</taxon>
        <taxon>Gammaproteobacteria</taxon>
        <taxon>Lysobacterales</taxon>
        <taxon>Lysobacteraceae</taxon>
        <taxon>Chiayiivirga</taxon>
    </lineage>
</organism>
<comment type="caution">
    <text evidence="3">The sequence shown here is derived from an EMBL/GenBank/DDBJ whole genome shotgun (WGS) entry which is preliminary data.</text>
</comment>
<protein>
    <submittedName>
        <fullName evidence="3">Imidazolonepropionase-like amidohydrolase</fullName>
    </submittedName>
</protein>
<dbReference type="InterPro" id="IPR032466">
    <property type="entry name" value="Metal_Hydrolase"/>
</dbReference>
<dbReference type="Gene3D" id="1.20.58.520">
    <property type="entry name" value="Amidohydrolase"/>
    <property type="match status" value="1"/>
</dbReference>
<keyword evidence="4" id="KW-1185">Reference proteome</keyword>
<reference evidence="3 4" key="1">
    <citation type="submission" date="2020-08" db="EMBL/GenBank/DDBJ databases">
        <title>Genomic Encyclopedia of Type Strains, Phase IV (KMG-IV): sequencing the most valuable type-strain genomes for metagenomic binning, comparative biology and taxonomic classification.</title>
        <authorList>
            <person name="Goeker M."/>
        </authorList>
    </citation>
    <scope>NUCLEOTIDE SEQUENCE [LARGE SCALE GENOMIC DNA]</scope>
    <source>
        <strain evidence="3 4">DSM 24163</strain>
    </source>
</reference>
<dbReference type="EMBL" id="JACHHP010000002">
    <property type="protein sequence ID" value="MBB5207883.1"/>
    <property type="molecule type" value="Genomic_DNA"/>
</dbReference>
<dbReference type="InterPro" id="IPR006680">
    <property type="entry name" value="Amidohydro-rel"/>
</dbReference>
<sequence length="456" mass="48360">MYLHRFARTAFAAAALVFGSTAAAQDVAPWRAEFLTVDAPKVLLTHARVIDGTGKAPADGVSILIENGVIAAVGAELQAPDGAHVVALDGRTVMPGLVMLHEHMMYFSGRAVWHAQPVSYPKLYLAAGVTTLRTGGAEHPEVDRNLKRRIDAGLAPGPSMHLTGPYFNGAAGDFLGDTVLASPDEGRAAAAFWASRGFTSLKLYDAVDAPLAQAVIDEAHRHGVKVTGHLRDLGCAEAARLGIDSIEHAFLSCAKDLGFAPNVAGFVAQPDDPRVRALIRTLVDEDVVLVATPAAIGRPLGDEALSMLAPQAREAFDATTKAMPPWLPDEAGLRELRKLERAFVEAGGRLGIGADAMDFGLVAGYADHRALELLVEDGWTPMEVIRMATSNGAALLGIGDRTGRIAPGYRADLIVTRDDPSKDIRALQWIDIVFKDGAGYDPAKLRAAAKGKVGWH</sequence>
<dbReference type="RefSeq" id="WP_183960401.1">
    <property type="nucleotide sequence ID" value="NZ_JACHHP010000002.1"/>
</dbReference>
<proteinExistence type="predicted"/>